<protein>
    <recommendedName>
        <fullName evidence="5">Mitochondrial division protein 1</fullName>
    </recommendedName>
</protein>
<sequence length="440" mass="49496">MRALALLLDVHVNKVTTRLRVLHSVLEVPERLDSPVRLLHLSFRDYLVDPENRETVELWVDEKLTHRNLVKHCLRVMRGVLRENICGLSFPGMRRSAVGVTQLEEHMPSQLQYACMYWVHHQMKGDPEHNDGDEVHDFLMTHFLHWLEALSLLGRARECLDSLKSMANWLVGRRDSSLSKFVADAIRFLQANFSVVTEAPLQIYSSALIFAPSKSIVRKTFENVIPRWISTLPKVQENWDACLLTLEGHSSPVDSVVFSNDSMKLASASYDKTIWIWNAETGDCERVLEGHSDWVRSVVFSHDSKKVVSASNDKMVRIWNAETGTSKDVILLGRFCRCSFFLRPMSVGIVTDHGCICFDWRLKVIPQNSLCHYSLSGVPSVASHDGTWVTTAGTDLLWLPPECRDGRVAVAGSTIAVGCRSGKVVLLGFSAVDIADIAQS</sequence>
<evidence type="ECO:0000256" key="6">
    <source>
        <dbReference type="ARBA" id="ARBA00043913"/>
    </source>
</evidence>
<evidence type="ECO:0000313" key="9">
    <source>
        <dbReference type="Proteomes" id="UP000009097"/>
    </source>
</evidence>
<comment type="similarity">
    <text evidence="4">Belongs to the WD repeat MDV1/CAF4 family.</text>
</comment>
<dbReference type="SMART" id="SM00320">
    <property type="entry name" value="WD40"/>
    <property type="match status" value="2"/>
</dbReference>
<dbReference type="Proteomes" id="UP000009097">
    <property type="component" value="Unassembled WGS sequence"/>
</dbReference>
<dbReference type="InterPro" id="IPR001680">
    <property type="entry name" value="WD40_rpt"/>
</dbReference>
<dbReference type="GO" id="GO:0005634">
    <property type="term" value="C:nucleus"/>
    <property type="evidence" value="ECO:0007669"/>
    <property type="project" value="TreeGrafter"/>
</dbReference>
<feature type="repeat" description="WD" evidence="7">
    <location>
        <begin position="288"/>
        <end position="329"/>
    </location>
</feature>
<dbReference type="KEGG" id="fox:FOXG_17108"/>
<dbReference type="AlphaFoldDB" id="A0A0J9WBU1"/>
<dbReference type="EMBL" id="DS231737">
    <property type="protein sequence ID" value="KNB19951.1"/>
    <property type="molecule type" value="Genomic_DNA"/>
</dbReference>
<dbReference type="PROSITE" id="PS50294">
    <property type="entry name" value="WD_REPEATS_REGION"/>
    <property type="match status" value="2"/>
</dbReference>
<dbReference type="VEuPathDB" id="FungiDB:FOXG_17108"/>
<evidence type="ECO:0000256" key="1">
    <source>
        <dbReference type="ARBA" id="ARBA00022574"/>
    </source>
</evidence>
<gene>
    <name evidence="8" type="ORF">FOXG_17108</name>
</gene>
<keyword evidence="1 7" id="KW-0853">WD repeat</keyword>
<reference evidence="8" key="2">
    <citation type="journal article" date="2010" name="Nature">
        <title>Comparative genomics reveals mobile pathogenicity chromosomes in Fusarium.</title>
        <authorList>
            <person name="Ma L.J."/>
            <person name="van der Does H.C."/>
            <person name="Borkovich K.A."/>
            <person name="Coleman J.J."/>
            <person name="Daboussi M.J."/>
            <person name="Di Pietro A."/>
            <person name="Dufresne M."/>
            <person name="Freitag M."/>
            <person name="Grabherr M."/>
            <person name="Henrissat B."/>
            <person name="Houterman P.M."/>
            <person name="Kang S."/>
            <person name="Shim W.B."/>
            <person name="Woloshuk C."/>
            <person name="Xie X."/>
            <person name="Xu J.R."/>
            <person name="Antoniw J."/>
            <person name="Baker S.E."/>
            <person name="Bluhm B.H."/>
            <person name="Breakspear A."/>
            <person name="Brown D.W."/>
            <person name="Butchko R.A."/>
            <person name="Chapman S."/>
            <person name="Coulson R."/>
            <person name="Coutinho P.M."/>
            <person name="Danchin E.G."/>
            <person name="Diener A."/>
            <person name="Gale L.R."/>
            <person name="Gardiner D.M."/>
            <person name="Goff S."/>
            <person name="Hammond-Kosack K.E."/>
            <person name="Hilburn K."/>
            <person name="Hua-Van A."/>
            <person name="Jonkers W."/>
            <person name="Kazan K."/>
            <person name="Kodira C.D."/>
            <person name="Koehrsen M."/>
            <person name="Kumar L."/>
            <person name="Lee Y.H."/>
            <person name="Li L."/>
            <person name="Manners J.M."/>
            <person name="Miranda-Saavedra D."/>
            <person name="Mukherjee M."/>
            <person name="Park G."/>
            <person name="Park J."/>
            <person name="Park S.Y."/>
            <person name="Proctor R.H."/>
            <person name="Regev A."/>
            <person name="Ruiz-Roldan M.C."/>
            <person name="Sain D."/>
            <person name="Sakthikumar S."/>
            <person name="Sykes S."/>
            <person name="Schwartz D.C."/>
            <person name="Turgeon B.G."/>
            <person name="Wapinski I."/>
            <person name="Yoder O."/>
            <person name="Young S."/>
            <person name="Zeng Q."/>
            <person name="Zhou S."/>
            <person name="Galagan J."/>
            <person name="Cuomo C.A."/>
            <person name="Kistler H.C."/>
            <person name="Rep M."/>
        </authorList>
    </citation>
    <scope>NUCLEOTIDE SEQUENCE [LARGE SCALE GENOMIC DNA]</scope>
    <source>
        <strain evidence="8">4287</strain>
    </source>
</reference>
<dbReference type="InterPro" id="IPR036322">
    <property type="entry name" value="WD40_repeat_dom_sf"/>
</dbReference>
<dbReference type="GO" id="GO:1990234">
    <property type="term" value="C:transferase complex"/>
    <property type="evidence" value="ECO:0007669"/>
    <property type="project" value="UniProtKB-ARBA"/>
</dbReference>
<accession>A0A0J9WBU1</accession>
<dbReference type="PANTHER" id="PTHR22847">
    <property type="entry name" value="WD40 REPEAT PROTEIN"/>
    <property type="match status" value="1"/>
</dbReference>
<dbReference type="InterPro" id="IPR019775">
    <property type="entry name" value="WD40_repeat_CS"/>
</dbReference>
<dbReference type="InterPro" id="IPR015943">
    <property type="entry name" value="WD40/YVTN_repeat-like_dom_sf"/>
</dbReference>
<evidence type="ECO:0000256" key="4">
    <source>
        <dbReference type="ARBA" id="ARBA00038415"/>
    </source>
</evidence>
<keyword evidence="3" id="KW-0175">Coiled coil</keyword>
<dbReference type="PANTHER" id="PTHR22847:SF637">
    <property type="entry name" value="WD REPEAT DOMAIN 5B"/>
    <property type="match status" value="1"/>
</dbReference>
<dbReference type="Gene3D" id="2.130.10.10">
    <property type="entry name" value="YVTN repeat-like/Quinoprotein amine dehydrogenase"/>
    <property type="match status" value="1"/>
</dbReference>
<dbReference type="PROSITE" id="PS50082">
    <property type="entry name" value="WD_REPEATS_2"/>
    <property type="match status" value="2"/>
</dbReference>
<dbReference type="RefSeq" id="XP_018257996.1">
    <property type="nucleotide sequence ID" value="XM_018397125.1"/>
</dbReference>
<feature type="repeat" description="WD" evidence="7">
    <location>
        <begin position="246"/>
        <end position="287"/>
    </location>
</feature>
<proteinExistence type="inferred from homology"/>
<evidence type="ECO:0000313" key="8">
    <source>
        <dbReference type="EMBL" id="KNB19951.1"/>
    </source>
</evidence>
<reference evidence="8" key="1">
    <citation type="submission" date="2007-04" db="EMBL/GenBank/DDBJ databases">
        <authorList>
            <consortium name="The Broad Institute Genome Sequencing Platform"/>
            <person name="Birren B."/>
            <person name="Lander E."/>
            <person name="Galagan J."/>
            <person name="Nusbaum C."/>
            <person name="Devon K."/>
            <person name="Ma L.-J."/>
            <person name="Jaffe D."/>
            <person name="Butler J."/>
            <person name="Alvarez P."/>
            <person name="Gnerre S."/>
            <person name="Grabherr M."/>
            <person name="Kleber M."/>
            <person name="Mauceli E."/>
            <person name="Brockman W."/>
            <person name="MacCallum I.A."/>
            <person name="Young S."/>
            <person name="LaButti K."/>
            <person name="DeCaprio D."/>
            <person name="Crawford M."/>
            <person name="Koehrsen M."/>
            <person name="Engels R."/>
            <person name="Montgomery P."/>
            <person name="Pearson M."/>
            <person name="Howarth C."/>
            <person name="Larson L."/>
            <person name="White J."/>
            <person name="O'Leary S."/>
            <person name="Kodira C."/>
            <person name="Zeng Q."/>
            <person name="Yandava C."/>
            <person name="Alvarado L."/>
            <person name="Kistler C."/>
            <person name="Shim W.-B."/>
            <person name="Kang S."/>
            <person name="Woloshuk C."/>
        </authorList>
    </citation>
    <scope>NUCLEOTIDE SEQUENCE</scope>
    <source>
        <strain evidence="8">4287</strain>
    </source>
</reference>
<organism evidence="8 9">
    <name type="scientific">Fusarium oxysporum f. sp. lycopersici (strain 4287 / CBS 123668 / FGSC 9935 / NRRL 34936)</name>
    <name type="common">Fusarium vascular wilt of tomato</name>
    <dbReference type="NCBI Taxonomy" id="426428"/>
    <lineage>
        <taxon>Eukaryota</taxon>
        <taxon>Fungi</taxon>
        <taxon>Dikarya</taxon>
        <taxon>Ascomycota</taxon>
        <taxon>Pezizomycotina</taxon>
        <taxon>Sordariomycetes</taxon>
        <taxon>Hypocreomycetidae</taxon>
        <taxon>Hypocreales</taxon>
        <taxon>Nectriaceae</taxon>
        <taxon>Fusarium</taxon>
        <taxon>Fusarium oxysporum species complex</taxon>
    </lineage>
</organism>
<evidence type="ECO:0000256" key="2">
    <source>
        <dbReference type="ARBA" id="ARBA00022737"/>
    </source>
</evidence>
<dbReference type="Pfam" id="PF00400">
    <property type="entry name" value="WD40"/>
    <property type="match status" value="2"/>
</dbReference>
<evidence type="ECO:0000256" key="5">
    <source>
        <dbReference type="ARBA" id="ARBA00039789"/>
    </source>
</evidence>
<dbReference type="SUPFAM" id="SSF50978">
    <property type="entry name" value="WD40 repeat-like"/>
    <property type="match status" value="1"/>
</dbReference>
<evidence type="ECO:0000256" key="3">
    <source>
        <dbReference type="ARBA" id="ARBA00023054"/>
    </source>
</evidence>
<keyword evidence="2" id="KW-0677">Repeat</keyword>
<comment type="function">
    <text evidence="6">Involved in mitochondrial fission. Acts as an adapter protein required to form mitochondrial fission complexes. Formation of these complexes is required to promote constriction and fission of the mitochondrial compartment at a late step in mitochondrial division.</text>
</comment>
<evidence type="ECO:0000256" key="7">
    <source>
        <dbReference type="PROSITE-ProRule" id="PRU00221"/>
    </source>
</evidence>
<name>A0A0J9WBU1_FUSO4</name>
<dbReference type="GeneID" id="28957909"/>
<dbReference type="PROSITE" id="PS00678">
    <property type="entry name" value="WD_REPEATS_1"/>
    <property type="match status" value="2"/>
</dbReference>